<protein>
    <recommendedName>
        <fullName evidence="3">F-box protein</fullName>
    </recommendedName>
</protein>
<dbReference type="EMBL" id="JASCZI010090649">
    <property type="protein sequence ID" value="MED6144017.1"/>
    <property type="molecule type" value="Genomic_DNA"/>
</dbReference>
<evidence type="ECO:0008006" key="3">
    <source>
        <dbReference type="Google" id="ProtNLM"/>
    </source>
</evidence>
<accession>A0ABU6T5M3</accession>
<sequence>MTDQSPLTKFKTSKRTKLSYMGDDILFKIFVKCHPKTVGRLKTLNKQWRDRLHRSLFARLNWKENDEHEQSLVPAELEDYGYFSIIGSDRGNICLRYSKSKQGIELMVWNPLTKVVAPVDDLSYKYWGYNIGWGGLFNTHPSHLIGFSLEDATVFQDEIPSDKIRDCHAITKLNKGLAFVAYMDVGERRELEVWSIGAPKIGPSAGRSYIIYKTSVSLTAQQYYMVMRLSPHLTQGLPCPIQMMNEGLRL</sequence>
<keyword evidence="2" id="KW-1185">Reference proteome</keyword>
<evidence type="ECO:0000313" key="1">
    <source>
        <dbReference type="EMBL" id="MED6144017.1"/>
    </source>
</evidence>
<dbReference type="Proteomes" id="UP001341840">
    <property type="component" value="Unassembled WGS sequence"/>
</dbReference>
<comment type="caution">
    <text evidence="1">The sequence shown here is derived from an EMBL/GenBank/DDBJ whole genome shotgun (WGS) entry which is preliminary data.</text>
</comment>
<gene>
    <name evidence="1" type="ORF">PIB30_011521</name>
</gene>
<reference evidence="1 2" key="1">
    <citation type="journal article" date="2023" name="Plants (Basel)">
        <title>Bridging the Gap: Combining Genomics and Transcriptomics Approaches to Understand Stylosanthes scabra, an Orphan Legume from the Brazilian Caatinga.</title>
        <authorList>
            <person name="Ferreira-Neto J.R.C."/>
            <person name="da Silva M.D."/>
            <person name="Binneck E."/>
            <person name="de Melo N.F."/>
            <person name="da Silva R.H."/>
            <person name="de Melo A.L.T.M."/>
            <person name="Pandolfi V."/>
            <person name="Bustamante F.O."/>
            <person name="Brasileiro-Vidal A.C."/>
            <person name="Benko-Iseppon A.M."/>
        </authorList>
    </citation>
    <scope>NUCLEOTIDE SEQUENCE [LARGE SCALE GENOMIC DNA]</scope>
    <source>
        <tissue evidence="1">Leaves</tissue>
    </source>
</reference>
<organism evidence="1 2">
    <name type="scientific">Stylosanthes scabra</name>
    <dbReference type="NCBI Taxonomy" id="79078"/>
    <lineage>
        <taxon>Eukaryota</taxon>
        <taxon>Viridiplantae</taxon>
        <taxon>Streptophyta</taxon>
        <taxon>Embryophyta</taxon>
        <taxon>Tracheophyta</taxon>
        <taxon>Spermatophyta</taxon>
        <taxon>Magnoliopsida</taxon>
        <taxon>eudicotyledons</taxon>
        <taxon>Gunneridae</taxon>
        <taxon>Pentapetalae</taxon>
        <taxon>rosids</taxon>
        <taxon>fabids</taxon>
        <taxon>Fabales</taxon>
        <taxon>Fabaceae</taxon>
        <taxon>Papilionoideae</taxon>
        <taxon>50 kb inversion clade</taxon>
        <taxon>dalbergioids sensu lato</taxon>
        <taxon>Dalbergieae</taxon>
        <taxon>Pterocarpus clade</taxon>
        <taxon>Stylosanthes</taxon>
    </lineage>
</organism>
<proteinExistence type="predicted"/>
<evidence type="ECO:0000313" key="2">
    <source>
        <dbReference type="Proteomes" id="UP001341840"/>
    </source>
</evidence>
<name>A0ABU6T5M3_9FABA</name>